<name>A0AAQ3KKV0_9LILI</name>
<dbReference type="AlphaFoldDB" id="A0AAQ3KKV0"/>
<feature type="region of interest" description="Disordered" evidence="1">
    <location>
        <begin position="165"/>
        <end position="239"/>
    </location>
</feature>
<evidence type="ECO:0000256" key="1">
    <source>
        <dbReference type="SAM" id="MobiDB-lite"/>
    </source>
</evidence>
<feature type="compositionally biased region" description="Low complexity" evidence="1">
    <location>
        <begin position="173"/>
        <end position="183"/>
    </location>
</feature>
<feature type="region of interest" description="Disordered" evidence="1">
    <location>
        <begin position="26"/>
        <end position="54"/>
    </location>
</feature>
<feature type="compositionally biased region" description="Basic and acidic residues" evidence="1">
    <location>
        <begin position="43"/>
        <end position="54"/>
    </location>
</feature>
<dbReference type="Proteomes" id="UP001327560">
    <property type="component" value="Chromosome 6"/>
</dbReference>
<protein>
    <submittedName>
        <fullName evidence="2">Uncharacterized protein</fullName>
    </submittedName>
</protein>
<sequence>MEPAASKAKIITESLHGPWQLICRRKKKPFGKKKTASKIDVNISDKEKSQVKDEELQLAQESVAHSSSQYNDNRMQLVQRSTDPKMLSNSVNIEGNNVLDKSFSIKNPFSIDAKKATCSNVGEFAAGRTEIIQIPINVEKNTEAFHKKMTEVFEIVVSEVKDKLAGGQQEQDNNSSLNSQTLSSRRRKSNSQHVFSSSFPLNANQTKGKKRRHSNDPKMITTDDDPVITQLNSLHDTIQ</sequence>
<accession>A0AAQ3KKV0</accession>
<feature type="compositionally biased region" description="Polar residues" evidence="1">
    <location>
        <begin position="229"/>
        <end position="239"/>
    </location>
</feature>
<keyword evidence="3" id="KW-1185">Reference proteome</keyword>
<reference evidence="2 3" key="1">
    <citation type="submission" date="2023-10" db="EMBL/GenBank/DDBJ databases">
        <title>Chromosome-scale genome assembly provides insights into flower coloration mechanisms of Canna indica.</title>
        <authorList>
            <person name="Li C."/>
        </authorList>
    </citation>
    <scope>NUCLEOTIDE SEQUENCE [LARGE SCALE GENOMIC DNA]</scope>
    <source>
        <tissue evidence="2">Flower</tissue>
    </source>
</reference>
<evidence type="ECO:0000313" key="3">
    <source>
        <dbReference type="Proteomes" id="UP001327560"/>
    </source>
</evidence>
<proteinExistence type="predicted"/>
<feature type="compositionally biased region" description="Basic residues" evidence="1">
    <location>
        <begin position="26"/>
        <end position="36"/>
    </location>
</feature>
<gene>
    <name evidence="2" type="ORF">Cni_G19313</name>
</gene>
<feature type="compositionally biased region" description="Polar residues" evidence="1">
    <location>
        <begin position="191"/>
        <end position="206"/>
    </location>
</feature>
<dbReference type="EMBL" id="CP136895">
    <property type="protein sequence ID" value="WOL10555.1"/>
    <property type="molecule type" value="Genomic_DNA"/>
</dbReference>
<evidence type="ECO:0000313" key="2">
    <source>
        <dbReference type="EMBL" id="WOL10555.1"/>
    </source>
</evidence>
<organism evidence="2 3">
    <name type="scientific">Canna indica</name>
    <name type="common">Indian-shot</name>
    <dbReference type="NCBI Taxonomy" id="4628"/>
    <lineage>
        <taxon>Eukaryota</taxon>
        <taxon>Viridiplantae</taxon>
        <taxon>Streptophyta</taxon>
        <taxon>Embryophyta</taxon>
        <taxon>Tracheophyta</taxon>
        <taxon>Spermatophyta</taxon>
        <taxon>Magnoliopsida</taxon>
        <taxon>Liliopsida</taxon>
        <taxon>Zingiberales</taxon>
        <taxon>Cannaceae</taxon>
        <taxon>Canna</taxon>
    </lineage>
</organism>